<dbReference type="InterPro" id="IPR002220">
    <property type="entry name" value="DapA-like"/>
</dbReference>
<accession>A0ABW0W5X3</accession>
<dbReference type="PANTHER" id="PTHR12128">
    <property type="entry name" value="DIHYDRODIPICOLINATE SYNTHASE"/>
    <property type="match status" value="1"/>
</dbReference>
<protein>
    <submittedName>
        <fullName evidence="3">Dihydrodipicolinate synthase family protein</fullName>
    </submittedName>
</protein>
<dbReference type="PANTHER" id="PTHR12128:SF19">
    <property type="entry name" value="5-DEHYDRO-4-DEOXYGLUCARATE DEHYDRATASE 2-RELATED"/>
    <property type="match status" value="1"/>
</dbReference>
<dbReference type="SMART" id="SM01130">
    <property type="entry name" value="DHDPS"/>
    <property type="match status" value="1"/>
</dbReference>
<dbReference type="PIRSF" id="PIRSF001365">
    <property type="entry name" value="DHDPS"/>
    <property type="match status" value="1"/>
</dbReference>
<evidence type="ECO:0000256" key="1">
    <source>
        <dbReference type="ARBA" id="ARBA00023239"/>
    </source>
</evidence>
<dbReference type="SUPFAM" id="SSF51569">
    <property type="entry name" value="Aldolase"/>
    <property type="match status" value="1"/>
</dbReference>
<sequence>MRLFEAFAERIKGINAIPVTPFDEEGRIDYQAFAAVLDHLIESGMETIYPCGNTGEFYSLTISEANEIISFAVRRIAGRAKVVAGVGYDAQTAASMAVHAELAGADGVMVHQPVNPFMLDRGLAAYYQRVARSTGLPLVLYVRSEQATAETLREAAAEPNIVAVKYAVNHLPSFAKAVRLIGDELVWICGTAELWAPFFFAAGAVGFTSGMVNVDTVRPLRMLEALRAGRFGEAMLIWDEVRPFEELREASRSGNNVSVVKEAMAQLGRCSGKVRPPIAELLPEEKEQVRRILVGWGLLQREKGGEGS</sequence>
<dbReference type="InterPro" id="IPR013785">
    <property type="entry name" value="Aldolase_TIM"/>
</dbReference>
<evidence type="ECO:0000313" key="4">
    <source>
        <dbReference type="Proteomes" id="UP001596047"/>
    </source>
</evidence>
<comment type="similarity">
    <text evidence="2">Belongs to the DapA family.</text>
</comment>
<keyword evidence="1 2" id="KW-0456">Lyase</keyword>
<proteinExistence type="inferred from homology"/>
<gene>
    <name evidence="3" type="ORF">ACFPYJ_31710</name>
</gene>
<dbReference type="RefSeq" id="WP_379192339.1">
    <property type="nucleotide sequence ID" value="NZ_JBHSOW010000130.1"/>
</dbReference>
<dbReference type="Gene3D" id="3.20.20.70">
    <property type="entry name" value="Aldolase class I"/>
    <property type="match status" value="1"/>
</dbReference>
<comment type="caution">
    <text evidence="3">The sequence shown here is derived from an EMBL/GenBank/DDBJ whole genome shotgun (WGS) entry which is preliminary data.</text>
</comment>
<evidence type="ECO:0000313" key="3">
    <source>
        <dbReference type="EMBL" id="MFC5653608.1"/>
    </source>
</evidence>
<organism evidence="3 4">
    <name type="scientific">Paenibacillus solisilvae</name>
    <dbReference type="NCBI Taxonomy" id="2486751"/>
    <lineage>
        <taxon>Bacteria</taxon>
        <taxon>Bacillati</taxon>
        <taxon>Bacillota</taxon>
        <taxon>Bacilli</taxon>
        <taxon>Bacillales</taxon>
        <taxon>Paenibacillaceae</taxon>
        <taxon>Paenibacillus</taxon>
    </lineage>
</organism>
<name>A0ABW0W5X3_9BACL</name>
<evidence type="ECO:0000256" key="2">
    <source>
        <dbReference type="PIRNR" id="PIRNR001365"/>
    </source>
</evidence>
<dbReference type="Pfam" id="PF00701">
    <property type="entry name" value="DHDPS"/>
    <property type="match status" value="1"/>
</dbReference>
<keyword evidence="4" id="KW-1185">Reference proteome</keyword>
<dbReference type="Proteomes" id="UP001596047">
    <property type="component" value="Unassembled WGS sequence"/>
</dbReference>
<dbReference type="EMBL" id="JBHSOW010000130">
    <property type="protein sequence ID" value="MFC5653608.1"/>
    <property type="molecule type" value="Genomic_DNA"/>
</dbReference>
<reference evidence="4" key="1">
    <citation type="journal article" date="2019" name="Int. J. Syst. Evol. Microbiol.">
        <title>The Global Catalogue of Microorganisms (GCM) 10K type strain sequencing project: providing services to taxonomists for standard genome sequencing and annotation.</title>
        <authorList>
            <consortium name="The Broad Institute Genomics Platform"/>
            <consortium name="The Broad Institute Genome Sequencing Center for Infectious Disease"/>
            <person name="Wu L."/>
            <person name="Ma J."/>
        </authorList>
    </citation>
    <scope>NUCLEOTIDE SEQUENCE [LARGE SCALE GENOMIC DNA]</scope>
    <source>
        <strain evidence="4">CGMCC 1.3240</strain>
    </source>
</reference>
<dbReference type="CDD" id="cd00408">
    <property type="entry name" value="DHDPS-like"/>
    <property type="match status" value="1"/>
</dbReference>